<dbReference type="CDD" id="cd00067">
    <property type="entry name" value="GAL4"/>
    <property type="match status" value="1"/>
</dbReference>
<sequence length="811" mass="90387">MGRRPNPLILEFFERGAKLNDNSNRYHHRCKACGEDFPKGRIDSLTNHLTKKCPAISEADRINACLALHGISHASGRPKYDGLLHSGPNMGPNMGPGMGPGMGPNAAHDMARGNTGLSLDHNAAQAQSQIWTPLETLAEVSRQIEANEKQDDYGPASTHDPTTEAVQTTLAAAIPNITAAGANPFELQEQFTLDNPPLSYSSQPQQEKKDATPQKPSEAEFIHHELSTEEQRLQQLLQPPASPSQTALSVAAAAATARLTSSLLDPQLLSDAAIAEQIAQVAPSADMMIDYPEPEREEHSPQATQVAQVTPPPSSARTAESSTPWGGMTYMAEDIHGPAIVTDHAHQLGPNLKGGYRMDTTTSPGGSRQKHCRAKFDKDRRIEVQEVRRIGACIRCRILRKVCSKGTPCDTCKKVLSPRVWRTGCVRTKLSEFIDLYSAGVQVVMAQKRINGYKTTYQLENTGVVVEASHFPESGHTVTFQVFQGHPHESDGNDMNLESHGPVILLDNNKEDIPSKVEAYMRNMLPEYITHEPSPHVRVTLEIADQIAKDTNDELLKRSLELWGIVEMMDRERQWVMLAKSPEPEVEDHWIKDDTESEAYSNICMQLTAAAERKASLASRNLLNGIQRSLQDGKTRLGFPMFLTVMLFLNCLEKTTWAFKAWDQENLRPKWPLERPPQSYTNQGHGLTELLRMLLLIRHVLPKTLQSDPDAPITTEGEGPEVEKYFRDLNVTPRYLRMRYHENNFQPTDSRSLEFLFCAQLLLHAPPAHTVLHPISQDCLHEVPQEVPHKMPQVVSQDMSEPNSQEISQDA</sequence>
<dbReference type="PANTHER" id="PTHR35392">
    <property type="entry name" value="ZN(II)2CYS6 TRANSCRIPTION FACTOR (EUROFUNG)-RELATED-RELATED"/>
    <property type="match status" value="1"/>
</dbReference>
<dbReference type="AlphaFoldDB" id="A0A1W2TTM9"/>
<dbReference type="PANTHER" id="PTHR35392:SF2">
    <property type="entry name" value="ZN(II)2CYS6 TRANSCRIPTION FACTOR (EUROFUNG)"/>
    <property type="match status" value="1"/>
</dbReference>
<feature type="region of interest" description="Disordered" evidence="2">
    <location>
        <begin position="194"/>
        <end position="217"/>
    </location>
</feature>
<evidence type="ECO:0000256" key="2">
    <source>
        <dbReference type="SAM" id="MobiDB-lite"/>
    </source>
</evidence>
<gene>
    <name evidence="3" type="ORF">SAMD00023353_7200270</name>
</gene>
<keyword evidence="4" id="KW-1185">Reference proteome</keyword>
<feature type="compositionally biased region" description="Polar residues" evidence="2">
    <location>
        <begin position="194"/>
        <end position="205"/>
    </location>
</feature>
<dbReference type="OrthoDB" id="5417895at2759"/>
<dbReference type="EMBL" id="DF977517">
    <property type="protein sequence ID" value="GAP91921.1"/>
    <property type="molecule type" value="Genomic_DNA"/>
</dbReference>
<evidence type="ECO:0000256" key="1">
    <source>
        <dbReference type="ARBA" id="ARBA00023242"/>
    </source>
</evidence>
<proteinExistence type="predicted"/>
<evidence type="ECO:0000313" key="4">
    <source>
        <dbReference type="Proteomes" id="UP000054516"/>
    </source>
</evidence>
<dbReference type="STRING" id="77044.A0A1W2TTM9"/>
<dbReference type="InterPro" id="IPR001138">
    <property type="entry name" value="Zn2Cys6_DnaBD"/>
</dbReference>
<feature type="region of interest" description="Disordered" evidence="2">
    <location>
        <begin position="294"/>
        <end position="324"/>
    </location>
</feature>
<dbReference type="OMA" id="SKFMRVT"/>
<reference evidence="3" key="1">
    <citation type="submission" date="2016-03" db="EMBL/GenBank/DDBJ databases">
        <title>Draft genome sequence of Rosellinia necatrix.</title>
        <authorList>
            <person name="Kanematsu S."/>
        </authorList>
    </citation>
    <scope>NUCLEOTIDE SEQUENCE [LARGE SCALE GENOMIC DNA]</scope>
    <source>
        <strain evidence="3">W97</strain>
    </source>
</reference>
<dbReference type="GO" id="GO:0008270">
    <property type="term" value="F:zinc ion binding"/>
    <property type="evidence" value="ECO:0007669"/>
    <property type="project" value="InterPro"/>
</dbReference>
<protein>
    <submittedName>
        <fullName evidence="3">Putative zn 2cys6 transcription factor protein</fullName>
    </submittedName>
</protein>
<feature type="compositionally biased region" description="Basic and acidic residues" evidence="2">
    <location>
        <begin position="206"/>
        <end position="217"/>
    </location>
</feature>
<evidence type="ECO:0000313" key="3">
    <source>
        <dbReference type="EMBL" id="GAP91921.1"/>
    </source>
</evidence>
<keyword evidence="1" id="KW-0539">Nucleus</keyword>
<dbReference type="GO" id="GO:0000981">
    <property type="term" value="F:DNA-binding transcription factor activity, RNA polymerase II-specific"/>
    <property type="evidence" value="ECO:0007669"/>
    <property type="project" value="InterPro"/>
</dbReference>
<feature type="compositionally biased region" description="Polar residues" evidence="2">
    <location>
        <begin position="315"/>
        <end position="324"/>
    </location>
</feature>
<dbReference type="Proteomes" id="UP000054516">
    <property type="component" value="Unassembled WGS sequence"/>
</dbReference>
<organism evidence="3">
    <name type="scientific">Rosellinia necatrix</name>
    <name type="common">White root-rot fungus</name>
    <dbReference type="NCBI Taxonomy" id="77044"/>
    <lineage>
        <taxon>Eukaryota</taxon>
        <taxon>Fungi</taxon>
        <taxon>Dikarya</taxon>
        <taxon>Ascomycota</taxon>
        <taxon>Pezizomycotina</taxon>
        <taxon>Sordariomycetes</taxon>
        <taxon>Xylariomycetidae</taxon>
        <taxon>Xylariales</taxon>
        <taxon>Xylariaceae</taxon>
        <taxon>Rosellinia</taxon>
    </lineage>
</organism>
<name>A0A1W2TTM9_ROSNE</name>
<dbReference type="InterPro" id="IPR052973">
    <property type="entry name" value="Fungal_sec-metab_reg_TF"/>
</dbReference>
<accession>A0A1W2TTM9</accession>